<evidence type="ECO:0000313" key="3">
    <source>
        <dbReference type="Proteomes" id="UP001430953"/>
    </source>
</evidence>
<reference evidence="2 3" key="1">
    <citation type="submission" date="2023-03" db="EMBL/GenBank/DDBJ databases">
        <title>High recombination rates correlate with genetic variation in Cardiocondyla obscurior ants.</title>
        <authorList>
            <person name="Errbii M."/>
        </authorList>
    </citation>
    <scope>NUCLEOTIDE SEQUENCE [LARGE SCALE GENOMIC DNA]</scope>
    <source>
        <strain evidence="2">Alpha-2009</strain>
        <tissue evidence="2">Whole body</tissue>
    </source>
</reference>
<dbReference type="AlphaFoldDB" id="A0AAW2G3Z0"/>
<feature type="region of interest" description="Disordered" evidence="1">
    <location>
        <begin position="83"/>
        <end position="105"/>
    </location>
</feature>
<sequence length="105" mass="11314">MGGGTVEQSKTRHTTNNPKSPEQGARPVAWKPDTSDTSATSRSVKEKKKEKKKKKKGKEEERNGSSLMRVDTSAGVLVGPFALRLSPPSNLVGDEVFSGTGEPFK</sequence>
<gene>
    <name evidence="2" type="ORF">PUN28_008433</name>
</gene>
<accession>A0AAW2G3Z0</accession>
<organism evidence="2 3">
    <name type="scientific">Cardiocondyla obscurior</name>
    <dbReference type="NCBI Taxonomy" id="286306"/>
    <lineage>
        <taxon>Eukaryota</taxon>
        <taxon>Metazoa</taxon>
        <taxon>Ecdysozoa</taxon>
        <taxon>Arthropoda</taxon>
        <taxon>Hexapoda</taxon>
        <taxon>Insecta</taxon>
        <taxon>Pterygota</taxon>
        <taxon>Neoptera</taxon>
        <taxon>Endopterygota</taxon>
        <taxon>Hymenoptera</taxon>
        <taxon>Apocrita</taxon>
        <taxon>Aculeata</taxon>
        <taxon>Formicoidea</taxon>
        <taxon>Formicidae</taxon>
        <taxon>Myrmicinae</taxon>
        <taxon>Cardiocondyla</taxon>
    </lineage>
</organism>
<dbReference type="Proteomes" id="UP001430953">
    <property type="component" value="Unassembled WGS sequence"/>
</dbReference>
<comment type="caution">
    <text evidence="2">The sequence shown here is derived from an EMBL/GenBank/DDBJ whole genome shotgun (WGS) entry which is preliminary data.</text>
</comment>
<feature type="compositionally biased region" description="Basic residues" evidence="1">
    <location>
        <begin position="45"/>
        <end position="56"/>
    </location>
</feature>
<name>A0AAW2G3Z0_9HYME</name>
<keyword evidence="3" id="KW-1185">Reference proteome</keyword>
<proteinExistence type="predicted"/>
<dbReference type="EMBL" id="JADYXP020000007">
    <property type="protein sequence ID" value="KAL0120751.1"/>
    <property type="molecule type" value="Genomic_DNA"/>
</dbReference>
<evidence type="ECO:0000256" key="1">
    <source>
        <dbReference type="SAM" id="MobiDB-lite"/>
    </source>
</evidence>
<evidence type="ECO:0000313" key="2">
    <source>
        <dbReference type="EMBL" id="KAL0120751.1"/>
    </source>
</evidence>
<feature type="region of interest" description="Disordered" evidence="1">
    <location>
        <begin position="1"/>
        <end position="71"/>
    </location>
</feature>
<protein>
    <submittedName>
        <fullName evidence="2">Uncharacterized protein</fullName>
    </submittedName>
</protein>